<dbReference type="Proteomes" id="UP001360953">
    <property type="component" value="Unassembled WGS sequence"/>
</dbReference>
<dbReference type="GeneID" id="92026739"/>
<dbReference type="RefSeq" id="XP_066651483.1">
    <property type="nucleotide sequence ID" value="XM_066793833.1"/>
</dbReference>
<proteinExistence type="predicted"/>
<sequence>MVRRPRRCRRRCSRWRIRRRSRLLSEMTRKKPLPPDRPDQCSSGYFWTSDVSFFLWSPKFFTSTNEVLFWGSDGKRWGPGLVLYEPFSTPWHSAHERQVANSQSLTATKTSFGQYSSPGVVKAFGTVALHRYAERKMCRRDCDVVPESQPDSHQACQVTSSP</sequence>
<gene>
    <name evidence="1" type="ORF">J3D65DRAFT_121737</name>
</gene>
<reference evidence="1 2" key="1">
    <citation type="submission" date="2024-04" db="EMBL/GenBank/DDBJ databases">
        <title>Phyllosticta paracitricarpa is synonymous to the EU quarantine fungus P. citricarpa based on phylogenomic analyses.</title>
        <authorList>
            <consortium name="Lawrence Berkeley National Laboratory"/>
            <person name="Van ingen-buijs V.A."/>
            <person name="Van westerhoven A.C."/>
            <person name="Haridas S."/>
            <person name="Skiadas P."/>
            <person name="Martin F."/>
            <person name="Groenewald J.Z."/>
            <person name="Crous P.W."/>
            <person name="Seidl M.F."/>
        </authorList>
    </citation>
    <scope>NUCLEOTIDE SEQUENCE [LARGE SCALE GENOMIC DNA]</scope>
    <source>
        <strain evidence="1 2">CPC 17464</strain>
    </source>
</reference>
<evidence type="ECO:0000313" key="2">
    <source>
        <dbReference type="Proteomes" id="UP001360953"/>
    </source>
</evidence>
<organism evidence="1 2">
    <name type="scientific">Phyllosticta citribraziliensis</name>
    <dbReference type="NCBI Taxonomy" id="989973"/>
    <lineage>
        <taxon>Eukaryota</taxon>
        <taxon>Fungi</taxon>
        <taxon>Dikarya</taxon>
        <taxon>Ascomycota</taxon>
        <taxon>Pezizomycotina</taxon>
        <taxon>Dothideomycetes</taxon>
        <taxon>Dothideomycetes incertae sedis</taxon>
        <taxon>Botryosphaeriales</taxon>
        <taxon>Phyllostictaceae</taxon>
        <taxon>Phyllosticta</taxon>
    </lineage>
</organism>
<protein>
    <submittedName>
        <fullName evidence="1">Uncharacterized protein</fullName>
    </submittedName>
</protein>
<name>A0ABR1L8V4_9PEZI</name>
<accession>A0ABR1L8V4</accession>
<evidence type="ECO:0000313" key="1">
    <source>
        <dbReference type="EMBL" id="KAK7531659.1"/>
    </source>
</evidence>
<comment type="caution">
    <text evidence="1">The sequence shown here is derived from an EMBL/GenBank/DDBJ whole genome shotgun (WGS) entry which is preliminary data.</text>
</comment>
<keyword evidence="2" id="KW-1185">Reference proteome</keyword>
<dbReference type="EMBL" id="JBBPEH010000012">
    <property type="protein sequence ID" value="KAK7531659.1"/>
    <property type="molecule type" value="Genomic_DNA"/>
</dbReference>